<sequence>MGEIKKSIKSAKYPLQEITNRIKEKQNIFITTPLKPFHSIIVKELENRIPSISYTLIDKLFESIILSNSNIYINVLKESDKYIMLKNNSVVKIIHIVKKSKQDQDFEVKLIVKKYLNLTPVFMRPIDSSIIDSYIVDTQILSNNFEIDICDIKYKCVFIGIADDKAIVTTLCHKLSMNQCTD</sequence>
<gene>
    <name evidence="1" type="ORF">FWK35_00037814</name>
</gene>
<dbReference type="EMBL" id="VUJU01013776">
    <property type="protein sequence ID" value="KAF0703713.1"/>
    <property type="molecule type" value="Genomic_DNA"/>
</dbReference>
<evidence type="ECO:0000313" key="1">
    <source>
        <dbReference type="EMBL" id="KAF0703713.1"/>
    </source>
</evidence>
<name>A0A6G0VQF5_APHCR</name>
<dbReference type="Proteomes" id="UP000478052">
    <property type="component" value="Unassembled WGS sequence"/>
</dbReference>
<proteinExistence type="predicted"/>
<dbReference type="AlphaFoldDB" id="A0A6G0VQF5"/>
<organism evidence="1 2">
    <name type="scientific">Aphis craccivora</name>
    <name type="common">Cowpea aphid</name>
    <dbReference type="NCBI Taxonomy" id="307492"/>
    <lineage>
        <taxon>Eukaryota</taxon>
        <taxon>Metazoa</taxon>
        <taxon>Ecdysozoa</taxon>
        <taxon>Arthropoda</taxon>
        <taxon>Hexapoda</taxon>
        <taxon>Insecta</taxon>
        <taxon>Pterygota</taxon>
        <taxon>Neoptera</taxon>
        <taxon>Paraneoptera</taxon>
        <taxon>Hemiptera</taxon>
        <taxon>Sternorrhyncha</taxon>
        <taxon>Aphidomorpha</taxon>
        <taxon>Aphidoidea</taxon>
        <taxon>Aphididae</taxon>
        <taxon>Aphidini</taxon>
        <taxon>Aphis</taxon>
        <taxon>Aphis</taxon>
    </lineage>
</organism>
<comment type="caution">
    <text evidence="1">The sequence shown here is derived from an EMBL/GenBank/DDBJ whole genome shotgun (WGS) entry which is preliminary data.</text>
</comment>
<protein>
    <submittedName>
        <fullName evidence="1">Uncharacterized protein</fullName>
    </submittedName>
</protein>
<accession>A0A6G0VQF5</accession>
<reference evidence="1 2" key="1">
    <citation type="submission" date="2019-08" db="EMBL/GenBank/DDBJ databases">
        <title>Whole genome of Aphis craccivora.</title>
        <authorList>
            <person name="Voronova N.V."/>
            <person name="Shulinski R.S."/>
            <person name="Bandarenka Y.V."/>
            <person name="Zhorov D.G."/>
            <person name="Warner D."/>
        </authorList>
    </citation>
    <scope>NUCLEOTIDE SEQUENCE [LARGE SCALE GENOMIC DNA]</scope>
    <source>
        <strain evidence="1">180601</strain>
        <tissue evidence="1">Whole Body</tissue>
    </source>
</reference>
<keyword evidence="2" id="KW-1185">Reference proteome</keyword>
<evidence type="ECO:0000313" key="2">
    <source>
        <dbReference type="Proteomes" id="UP000478052"/>
    </source>
</evidence>